<dbReference type="InterPro" id="IPR000531">
    <property type="entry name" value="Beta-barrel_TonB"/>
</dbReference>
<sequence length="659" mass="74734">MISTLVALALALLSSAAGADQEEQNLLDLSLEELVEVKITGASKYEQKVSEVPAAASVITAEEIKTFGWRTLGEALASLPGTFLTYDRQYLYLGTRGFGPPGDFNTRVLLTMDGMRLNDVVYDMALFGNAFTLDPSLIERIEFIPGPGSAVYGQNALFAVVNIVTRTGGSFNGAELAGAYHGPQDTGQGRGTWGKQLDNGVDLLLSFPGMYSEGEDRSYAYPGTGISGEAKKLDGERYHKLFARASKGPWLLELAYSDRKKFDPTAVYFGIPLVPDAYQRDRDLATQLVYEKTLPEHNLQIHGRLFRGQHWYSSDLFYDNGVTPPPTKFFFIGNSTWWGGEMRILSTAFNRHKLMLGLEYQKNQRYRQQADDTVLSTTIVDIDKSGYRYGIYLQDEWVLRDGLTVFLGGRYDRNNVLGGSFSPRAALVWKPWQTTTLKFLYGRAHRAPNSYERDYDDQVAQLGNPALRGEQIDTLELAAEHWWGRDLRLRGSIYQWTMRHLIELKEIGEELSQYQNGDDIVTRGVELELDKRWSWGGRVRTSFSFQRGESDTVGDRLINSPRTLAKLNFSSPLWSRGIRLGYELHYHGDRRDKNLHKVGGYWLNNLHLVADGWIKGLEVSVGIYNLFDRKYAHPASQFNWQDTLEQDGRSVRFKLLYRF</sequence>
<dbReference type="PANTHER" id="PTHR30069:SF29">
    <property type="entry name" value="HEMOGLOBIN AND HEMOGLOBIN-HAPTOGLOBIN-BINDING PROTEIN 1-RELATED"/>
    <property type="match status" value="1"/>
</dbReference>
<comment type="caution">
    <text evidence="15">The sequence shown here is derived from an EMBL/GenBank/DDBJ whole genome shotgun (WGS) entry which is preliminary data.</text>
</comment>
<evidence type="ECO:0000256" key="1">
    <source>
        <dbReference type="ARBA" id="ARBA00004571"/>
    </source>
</evidence>
<organism evidence="15 16">
    <name type="scientific">Tectimicrobiota bacterium</name>
    <dbReference type="NCBI Taxonomy" id="2528274"/>
    <lineage>
        <taxon>Bacteria</taxon>
        <taxon>Pseudomonadati</taxon>
        <taxon>Nitrospinota/Tectimicrobiota group</taxon>
        <taxon>Candidatus Tectimicrobiota</taxon>
    </lineage>
</organism>
<keyword evidence="7 10" id="KW-0472">Membrane</keyword>
<evidence type="ECO:0000259" key="13">
    <source>
        <dbReference type="Pfam" id="PF00593"/>
    </source>
</evidence>
<evidence type="ECO:0000256" key="8">
    <source>
        <dbReference type="ARBA" id="ARBA00023170"/>
    </source>
</evidence>
<dbReference type="InterPro" id="IPR036942">
    <property type="entry name" value="Beta-barrel_TonB_sf"/>
</dbReference>
<dbReference type="SUPFAM" id="SSF56935">
    <property type="entry name" value="Porins"/>
    <property type="match status" value="1"/>
</dbReference>
<feature type="domain" description="TonB-dependent receptor plug" evidence="14">
    <location>
        <begin position="49"/>
        <end position="159"/>
    </location>
</feature>
<dbReference type="InterPro" id="IPR037066">
    <property type="entry name" value="Plug_dom_sf"/>
</dbReference>
<dbReference type="EMBL" id="JACPRF010000088">
    <property type="protein sequence ID" value="MBI2875811.1"/>
    <property type="molecule type" value="Genomic_DNA"/>
</dbReference>
<dbReference type="PROSITE" id="PS52016">
    <property type="entry name" value="TONB_DEPENDENT_REC_3"/>
    <property type="match status" value="1"/>
</dbReference>
<evidence type="ECO:0000256" key="10">
    <source>
        <dbReference type="PROSITE-ProRule" id="PRU01360"/>
    </source>
</evidence>
<comment type="subcellular location">
    <subcellularLocation>
        <location evidence="1 10">Cell outer membrane</location>
        <topology evidence="1 10">Multi-pass membrane protein</topology>
    </subcellularLocation>
</comment>
<evidence type="ECO:0000256" key="5">
    <source>
        <dbReference type="ARBA" id="ARBA00022729"/>
    </source>
</evidence>
<dbReference type="GO" id="GO:0044718">
    <property type="term" value="P:siderophore transmembrane transport"/>
    <property type="evidence" value="ECO:0007669"/>
    <property type="project" value="TreeGrafter"/>
</dbReference>
<evidence type="ECO:0000256" key="6">
    <source>
        <dbReference type="ARBA" id="ARBA00023077"/>
    </source>
</evidence>
<proteinExistence type="inferred from homology"/>
<keyword evidence="8 15" id="KW-0675">Receptor</keyword>
<dbReference type="Proteomes" id="UP000769766">
    <property type="component" value="Unassembled WGS sequence"/>
</dbReference>
<keyword evidence="3 10" id="KW-1134">Transmembrane beta strand</keyword>
<dbReference type="GO" id="GO:0009279">
    <property type="term" value="C:cell outer membrane"/>
    <property type="evidence" value="ECO:0007669"/>
    <property type="project" value="UniProtKB-SubCell"/>
</dbReference>
<keyword evidence="5 12" id="KW-0732">Signal</keyword>
<evidence type="ECO:0000256" key="4">
    <source>
        <dbReference type="ARBA" id="ARBA00022692"/>
    </source>
</evidence>
<dbReference type="AlphaFoldDB" id="A0A932CMR3"/>
<evidence type="ECO:0000313" key="16">
    <source>
        <dbReference type="Proteomes" id="UP000769766"/>
    </source>
</evidence>
<evidence type="ECO:0000256" key="2">
    <source>
        <dbReference type="ARBA" id="ARBA00022448"/>
    </source>
</evidence>
<feature type="domain" description="TonB-dependent receptor-like beta-barrel" evidence="13">
    <location>
        <begin position="275"/>
        <end position="626"/>
    </location>
</feature>
<accession>A0A932CMR3</accession>
<evidence type="ECO:0000256" key="12">
    <source>
        <dbReference type="SAM" id="SignalP"/>
    </source>
</evidence>
<evidence type="ECO:0000256" key="9">
    <source>
        <dbReference type="ARBA" id="ARBA00023237"/>
    </source>
</evidence>
<dbReference type="Gene3D" id="2.40.170.20">
    <property type="entry name" value="TonB-dependent receptor, beta-barrel domain"/>
    <property type="match status" value="1"/>
</dbReference>
<dbReference type="Gene3D" id="2.170.130.10">
    <property type="entry name" value="TonB-dependent receptor, plug domain"/>
    <property type="match status" value="1"/>
</dbReference>
<dbReference type="InterPro" id="IPR039426">
    <property type="entry name" value="TonB-dep_rcpt-like"/>
</dbReference>
<protein>
    <submittedName>
        <fullName evidence="15">TonB-dependent receptor</fullName>
    </submittedName>
</protein>
<evidence type="ECO:0000256" key="3">
    <source>
        <dbReference type="ARBA" id="ARBA00022452"/>
    </source>
</evidence>
<feature type="signal peptide" evidence="12">
    <location>
        <begin position="1"/>
        <end position="19"/>
    </location>
</feature>
<dbReference type="PANTHER" id="PTHR30069">
    <property type="entry name" value="TONB-DEPENDENT OUTER MEMBRANE RECEPTOR"/>
    <property type="match status" value="1"/>
</dbReference>
<dbReference type="GO" id="GO:0015344">
    <property type="term" value="F:siderophore uptake transmembrane transporter activity"/>
    <property type="evidence" value="ECO:0007669"/>
    <property type="project" value="TreeGrafter"/>
</dbReference>
<dbReference type="Pfam" id="PF07715">
    <property type="entry name" value="Plug"/>
    <property type="match status" value="1"/>
</dbReference>
<dbReference type="CDD" id="cd01347">
    <property type="entry name" value="ligand_gated_channel"/>
    <property type="match status" value="1"/>
</dbReference>
<evidence type="ECO:0000259" key="14">
    <source>
        <dbReference type="Pfam" id="PF07715"/>
    </source>
</evidence>
<name>A0A932CMR3_UNCTE</name>
<dbReference type="InterPro" id="IPR012910">
    <property type="entry name" value="Plug_dom"/>
</dbReference>
<evidence type="ECO:0000313" key="15">
    <source>
        <dbReference type="EMBL" id="MBI2875811.1"/>
    </source>
</evidence>
<feature type="chain" id="PRO_5037596759" evidence="12">
    <location>
        <begin position="20"/>
        <end position="659"/>
    </location>
</feature>
<evidence type="ECO:0000256" key="11">
    <source>
        <dbReference type="RuleBase" id="RU003357"/>
    </source>
</evidence>
<dbReference type="Pfam" id="PF00593">
    <property type="entry name" value="TonB_dep_Rec_b-barrel"/>
    <property type="match status" value="1"/>
</dbReference>
<keyword evidence="9 10" id="KW-0998">Cell outer membrane</keyword>
<keyword evidence="6 11" id="KW-0798">TonB box</keyword>
<keyword evidence="2 10" id="KW-0813">Transport</keyword>
<gene>
    <name evidence="15" type="ORF">HYY20_02895</name>
</gene>
<reference evidence="15" key="1">
    <citation type="submission" date="2020-07" db="EMBL/GenBank/DDBJ databases">
        <title>Huge and variable diversity of episymbiotic CPR bacteria and DPANN archaea in groundwater ecosystems.</title>
        <authorList>
            <person name="He C.Y."/>
            <person name="Keren R."/>
            <person name="Whittaker M."/>
            <person name="Farag I.F."/>
            <person name="Doudna J."/>
            <person name="Cate J.H.D."/>
            <person name="Banfield J.F."/>
        </authorList>
    </citation>
    <scope>NUCLEOTIDE SEQUENCE</scope>
    <source>
        <strain evidence="15">NC_groundwater_672_Ag_B-0.1um_62_36</strain>
    </source>
</reference>
<evidence type="ECO:0000256" key="7">
    <source>
        <dbReference type="ARBA" id="ARBA00023136"/>
    </source>
</evidence>
<keyword evidence="4 10" id="KW-0812">Transmembrane</keyword>
<comment type="similarity">
    <text evidence="10 11">Belongs to the TonB-dependent receptor family.</text>
</comment>